<dbReference type="EMBL" id="BART01005572">
    <property type="protein sequence ID" value="GAG67703.1"/>
    <property type="molecule type" value="Genomic_DNA"/>
</dbReference>
<dbReference type="PANTHER" id="PTHR32196">
    <property type="entry name" value="ABC TRANSPORTER PERMEASE PROTEIN YPHD-RELATED-RELATED"/>
    <property type="match status" value="1"/>
</dbReference>
<dbReference type="GO" id="GO:0005886">
    <property type="term" value="C:plasma membrane"/>
    <property type="evidence" value="ECO:0007669"/>
    <property type="project" value="TreeGrafter"/>
</dbReference>
<gene>
    <name evidence="2" type="ORF">S01H4_12833</name>
</gene>
<keyword evidence="1" id="KW-1133">Transmembrane helix</keyword>
<comment type="caution">
    <text evidence="2">The sequence shown here is derived from an EMBL/GenBank/DDBJ whole genome shotgun (WGS) entry which is preliminary data.</text>
</comment>
<feature type="transmembrane region" description="Helical" evidence="1">
    <location>
        <begin position="36"/>
        <end position="55"/>
    </location>
</feature>
<proteinExistence type="predicted"/>
<evidence type="ECO:0008006" key="3">
    <source>
        <dbReference type="Google" id="ProtNLM"/>
    </source>
</evidence>
<feature type="non-terminal residue" evidence="2">
    <location>
        <position position="65"/>
    </location>
</feature>
<protein>
    <recommendedName>
        <fullName evidence="3">ABC transporter permease</fullName>
    </recommendedName>
</protein>
<evidence type="ECO:0000256" key="1">
    <source>
        <dbReference type="SAM" id="Phobius"/>
    </source>
</evidence>
<keyword evidence="1" id="KW-0472">Membrane</keyword>
<sequence length="65" mass="7194">MLRTRELGIFIAIVLLLIIFSILQPKFATITNLLNLGRQISTIGIMSIGMTFLIIGRNFDLSIGS</sequence>
<organism evidence="2">
    <name type="scientific">marine sediment metagenome</name>
    <dbReference type="NCBI Taxonomy" id="412755"/>
    <lineage>
        <taxon>unclassified sequences</taxon>
        <taxon>metagenomes</taxon>
        <taxon>ecological metagenomes</taxon>
    </lineage>
</organism>
<keyword evidence="1" id="KW-0812">Transmembrane</keyword>
<accession>X1A4J2</accession>
<reference evidence="2" key="1">
    <citation type="journal article" date="2014" name="Front. Microbiol.">
        <title>High frequency of phylogenetically diverse reductive dehalogenase-homologous genes in deep subseafloor sedimentary metagenomes.</title>
        <authorList>
            <person name="Kawai M."/>
            <person name="Futagami T."/>
            <person name="Toyoda A."/>
            <person name="Takaki Y."/>
            <person name="Nishi S."/>
            <person name="Hori S."/>
            <person name="Arai W."/>
            <person name="Tsubouchi T."/>
            <person name="Morono Y."/>
            <person name="Uchiyama I."/>
            <person name="Ito T."/>
            <person name="Fujiyama A."/>
            <person name="Inagaki F."/>
            <person name="Takami H."/>
        </authorList>
    </citation>
    <scope>NUCLEOTIDE SEQUENCE</scope>
    <source>
        <strain evidence="2">Expedition CK06-06</strain>
    </source>
</reference>
<evidence type="ECO:0000313" key="2">
    <source>
        <dbReference type="EMBL" id="GAG67703.1"/>
    </source>
</evidence>
<name>X1A4J2_9ZZZZ</name>
<dbReference type="AlphaFoldDB" id="X1A4J2"/>
<feature type="transmembrane region" description="Helical" evidence="1">
    <location>
        <begin position="7"/>
        <end position="24"/>
    </location>
</feature>